<dbReference type="OrthoDB" id="10265785at2759"/>
<protein>
    <recommendedName>
        <fullName evidence="1">RNA helicase</fullName>
        <ecNumber evidence="1">3.6.4.13</ecNumber>
    </recommendedName>
</protein>
<dbReference type="SMART" id="SM00490">
    <property type="entry name" value="HELICc"/>
    <property type="match status" value="1"/>
</dbReference>
<dbReference type="GO" id="GO:0005524">
    <property type="term" value="F:ATP binding"/>
    <property type="evidence" value="ECO:0007669"/>
    <property type="project" value="UniProtKB-KW"/>
</dbReference>
<evidence type="ECO:0000259" key="5">
    <source>
        <dbReference type="PROSITE" id="PS51194"/>
    </source>
</evidence>
<dbReference type="CDD" id="cd18787">
    <property type="entry name" value="SF2_C_DEAD"/>
    <property type="match status" value="1"/>
</dbReference>
<organism evidence="6 7">
    <name type="scientific">Olea europaea subsp. europaea</name>
    <dbReference type="NCBI Taxonomy" id="158383"/>
    <lineage>
        <taxon>Eukaryota</taxon>
        <taxon>Viridiplantae</taxon>
        <taxon>Streptophyta</taxon>
        <taxon>Embryophyta</taxon>
        <taxon>Tracheophyta</taxon>
        <taxon>Spermatophyta</taxon>
        <taxon>Magnoliopsida</taxon>
        <taxon>eudicotyledons</taxon>
        <taxon>Gunneridae</taxon>
        <taxon>Pentapetalae</taxon>
        <taxon>asterids</taxon>
        <taxon>lamiids</taxon>
        <taxon>Lamiales</taxon>
        <taxon>Oleaceae</taxon>
        <taxon>Oleeae</taxon>
        <taxon>Olea</taxon>
    </lineage>
</organism>
<keyword evidence="6" id="KW-0648">Protein biosynthesis</keyword>
<keyword evidence="3" id="KW-0067">ATP-binding</keyword>
<gene>
    <name evidence="6" type="ORF">OLEA9_A059635</name>
</gene>
<keyword evidence="2" id="KW-0547">Nucleotide-binding</keyword>
<keyword evidence="6" id="KW-0396">Initiation factor</keyword>
<dbReference type="EC" id="3.6.4.13" evidence="1"/>
<evidence type="ECO:0000256" key="1">
    <source>
        <dbReference type="ARBA" id="ARBA00012552"/>
    </source>
</evidence>
<keyword evidence="4" id="KW-0694">RNA-binding</keyword>
<dbReference type="AlphaFoldDB" id="A0A8S0RMS8"/>
<dbReference type="PANTHER" id="PTHR47958">
    <property type="entry name" value="ATP-DEPENDENT RNA HELICASE DBP3"/>
    <property type="match status" value="1"/>
</dbReference>
<reference evidence="6 7" key="1">
    <citation type="submission" date="2019-12" db="EMBL/GenBank/DDBJ databases">
        <authorList>
            <person name="Alioto T."/>
            <person name="Alioto T."/>
            <person name="Gomez Garrido J."/>
        </authorList>
    </citation>
    <scope>NUCLEOTIDE SEQUENCE [LARGE SCALE GENOMIC DNA]</scope>
</reference>
<comment type="caution">
    <text evidence="6">The sequence shown here is derived from an EMBL/GenBank/DDBJ whole genome shotgun (WGS) entry which is preliminary data.</text>
</comment>
<name>A0A8S0RMS8_OLEEU</name>
<dbReference type="GO" id="GO:0003724">
    <property type="term" value="F:RNA helicase activity"/>
    <property type="evidence" value="ECO:0007669"/>
    <property type="project" value="UniProtKB-EC"/>
</dbReference>
<dbReference type="Proteomes" id="UP000594638">
    <property type="component" value="Unassembled WGS sequence"/>
</dbReference>
<dbReference type="Gene3D" id="3.40.50.300">
    <property type="entry name" value="P-loop containing nucleotide triphosphate hydrolases"/>
    <property type="match status" value="2"/>
</dbReference>
<feature type="domain" description="Helicase C-terminal" evidence="5">
    <location>
        <begin position="151"/>
        <end position="253"/>
    </location>
</feature>
<dbReference type="Pfam" id="PF00270">
    <property type="entry name" value="DEAD"/>
    <property type="match status" value="1"/>
</dbReference>
<dbReference type="InterPro" id="IPR011545">
    <property type="entry name" value="DEAD/DEAH_box_helicase_dom"/>
</dbReference>
<evidence type="ECO:0000256" key="2">
    <source>
        <dbReference type="ARBA" id="ARBA00022741"/>
    </source>
</evidence>
<dbReference type="EMBL" id="CACTIH010003665">
    <property type="protein sequence ID" value="CAA2981175.1"/>
    <property type="molecule type" value="Genomic_DNA"/>
</dbReference>
<proteinExistence type="predicted"/>
<evidence type="ECO:0000313" key="7">
    <source>
        <dbReference type="Proteomes" id="UP000594638"/>
    </source>
</evidence>
<dbReference type="InterPro" id="IPR027417">
    <property type="entry name" value="P-loop_NTPase"/>
</dbReference>
<dbReference type="Gramene" id="OE9A059635T1">
    <property type="protein sequence ID" value="OE9A059635C1"/>
    <property type="gene ID" value="OE9A059635"/>
</dbReference>
<keyword evidence="7" id="KW-1185">Reference proteome</keyword>
<evidence type="ECO:0000256" key="3">
    <source>
        <dbReference type="ARBA" id="ARBA00022840"/>
    </source>
</evidence>
<sequence length="253" mass="28138">MAGIAPEGSQFDVRQFDTKMNELVGSDGREELFLGYDEAQSGTGKTAASCFGILHQLDYGTVECQALVLAQTRELTQQIEKVMRALGDYLGVKVHACMEGTSVREDQRILSSELLRPKIQVGVFSATMPPEALEITRNFMNKPVRILMKRSSKPSLIFMRPWPSVIFVNTRHKVHWLSDKMQSSDHTVSATHGDMDQNTRDIIMLDFRSGSSRVLIAADLLACGIDVQEVSLVISYDLPTQPENYLDCIGHSG</sequence>
<dbReference type="Pfam" id="PF00271">
    <property type="entry name" value="Helicase_C"/>
    <property type="match status" value="1"/>
</dbReference>
<dbReference type="GO" id="GO:0003743">
    <property type="term" value="F:translation initiation factor activity"/>
    <property type="evidence" value="ECO:0007669"/>
    <property type="project" value="UniProtKB-KW"/>
</dbReference>
<evidence type="ECO:0000313" key="6">
    <source>
        <dbReference type="EMBL" id="CAA2981175.1"/>
    </source>
</evidence>
<dbReference type="PROSITE" id="PS51194">
    <property type="entry name" value="HELICASE_CTER"/>
    <property type="match status" value="1"/>
</dbReference>
<accession>A0A8S0RMS8</accession>
<dbReference type="InterPro" id="IPR001650">
    <property type="entry name" value="Helicase_C-like"/>
</dbReference>
<dbReference type="GO" id="GO:0003723">
    <property type="term" value="F:RNA binding"/>
    <property type="evidence" value="ECO:0007669"/>
    <property type="project" value="UniProtKB-KW"/>
</dbReference>
<evidence type="ECO:0000256" key="4">
    <source>
        <dbReference type="ARBA" id="ARBA00022884"/>
    </source>
</evidence>
<dbReference type="SUPFAM" id="SSF52540">
    <property type="entry name" value="P-loop containing nucleoside triphosphate hydrolases"/>
    <property type="match status" value="1"/>
</dbReference>